<evidence type="ECO:0000313" key="2">
    <source>
        <dbReference type="EMBL" id="MCD7462673.1"/>
    </source>
</evidence>
<feature type="non-terminal residue" evidence="2">
    <location>
        <position position="63"/>
    </location>
</feature>
<feature type="region of interest" description="Disordered" evidence="1">
    <location>
        <begin position="1"/>
        <end position="29"/>
    </location>
</feature>
<accession>A0ABS8SV00</accession>
<evidence type="ECO:0000256" key="1">
    <source>
        <dbReference type="SAM" id="MobiDB-lite"/>
    </source>
</evidence>
<gene>
    <name evidence="2" type="ORF">HAX54_049073</name>
</gene>
<comment type="caution">
    <text evidence="2">The sequence shown here is derived from an EMBL/GenBank/DDBJ whole genome shotgun (WGS) entry which is preliminary data.</text>
</comment>
<sequence>MRQYSENKYSRKPPATTAALWKRPSTDHGHQLKEAGSFTLSEKRALTVPNRPSRIPLQNCLIL</sequence>
<reference evidence="2 3" key="1">
    <citation type="journal article" date="2021" name="BMC Genomics">
        <title>Datura genome reveals duplications of psychoactive alkaloid biosynthetic genes and high mutation rate following tissue culture.</title>
        <authorList>
            <person name="Rajewski A."/>
            <person name="Carter-House D."/>
            <person name="Stajich J."/>
            <person name="Litt A."/>
        </authorList>
    </citation>
    <scope>NUCLEOTIDE SEQUENCE [LARGE SCALE GENOMIC DNA]</scope>
    <source>
        <strain evidence="2">AR-01</strain>
    </source>
</reference>
<name>A0ABS8SV00_DATST</name>
<proteinExistence type="predicted"/>
<protein>
    <submittedName>
        <fullName evidence="2">Uncharacterized protein</fullName>
    </submittedName>
</protein>
<dbReference type="Proteomes" id="UP000823775">
    <property type="component" value="Unassembled WGS sequence"/>
</dbReference>
<evidence type="ECO:0000313" key="3">
    <source>
        <dbReference type="Proteomes" id="UP000823775"/>
    </source>
</evidence>
<dbReference type="EMBL" id="JACEIK010000824">
    <property type="protein sequence ID" value="MCD7462673.1"/>
    <property type="molecule type" value="Genomic_DNA"/>
</dbReference>
<keyword evidence="3" id="KW-1185">Reference proteome</keyword>
<organism evidence="2 3">
    <name type="scientific">Datura stramonium</name>
    <name type="common">Jimsonweed</name>
    <name type="synonym">Common thornapple</name>
    <dbReference type="NCBI Taxonomy" id="4076"/>
    <lineage>
        <taxon>Eukaryota</taxon>
        <taxon>Viridiplantae</taxon>
        <taxon>Streptophyta</taxon>
        <taxon>Embryophyta</taxon>
        <taxon>Tracheophyta</taxon>
        <taxon>Spermatophyta</taxon>
        <taxon>Magnoliopsida</taxon>
        <taxon>eudicotyledons</taxon>
        <taxon>Gunneridae</taxon>
        <taxon>Pentapetalae</taxon>
        <taxon>asterids</taxon>
        <taxon>lamiids</taxon>
        <taxon>Solanales</taxon>
        <taxon>Solanaceae</taxon>
        <taxon>Solanoideae</taxon>
        <taxon>Datureae</taxon>
        <taxon>Datura</taxon>
    </lineage>
</organism>